<feature type="domain" description="Major facilitator superfamily (MFS) profile" evidence="8">
    <location>
        <begin position="20"/>
        <end position="480"/>
    </location>
</feature>
<feature type="transmembrane region" description="Helical" evidence="7">
    <location>
        <begin position="119"/>
        <end position="138"/>
    </location>
</feature>
<gene>
    <name evidence="9" type="ORF">GCM10023198_50850</name>
</gene>
<dbReference type="PROSITE" id="PS00216">
    <property type="entry name" value="SUGAR_TRANSPORT_1"/>
    <property type="match status" value="1"/>
</dbReference>
<feature type="transmembrane region" description="Helical" evidence="7">
    <location>
        <begin position="21"/>
        <end position="42"/>
    </location>
</feature>
<feature type="transmembrane region" description="Helical" evidence="7">
    <location>
        <begin position="238"/>
        <end position="256"/>
    </location>
</feature>
<dbReference type="CDD" id="cd17321">
    <property type="entry name" value="MFS_MMR_MDR_like"/>
    <property type="match status" value="1"/>
</dbReference>
<feature type="transmembrane region" description="Helical" evidence="7">
    <location>
        <begin position="145"/>
        <end position="165"/>
    </location>
</feature>
<dbReference type="SUPFAM" id="SSF103473">
    <property type="entry name" value="MFS general substrate transporter"/>
    <property type="match status" value="1"/>
</dbReference>
<protein>
    <submittedName>
        <fullName evidence="9">MFS transporter</fullName>
    </submittedName>
</protein>
<feature type="transmembrane region" description="Helical" evidence="7">
    <location>
        <begin position="457"/>
        <end position="476"/>
    </location>
</feature>
<evidence type="ECO:0000256" key="3">
    <source>
        <dbReference type="ARBA" id="ARBA00022475"/>
    </source>
</evidence>
<keyword evidence="4 7" id="KW-0812">Transmembrane</keyword>
<dbReference type="EMBL" id="BAABHM010000035">
    <property type="protein sequence ID" value="GAA4720741.1"/>
    <property type="molecule type" value="Genomic_DNA"/>
</dbReference>
<evidence type="ECO:0000256" key="6">
    <source>
        <dbReference type="ARBA" id="ARBA00023136"/>
    </source>
</evidence>
<evidence type="ECO:0000256" key="5">
    <source>
        <dbReference type="ARBA" id="ARBA00022989"/>
    </source>
</evidence>
<dbReference type="InterPro" id="IPR005829">
    <property type="entry name" value="Sugar_transporter_CS"/>
</dbReference>
<proteinExistence type="predicted"/>
<dbReference type="PROSITE" id="PS50850">
    <property type="entry name" value="MFS"/>
    <property type="match status" value="1"/>
</dbReference>
<dbReference type="InterPro" id="IPR011701">
    <property type="entry name" value="MFS"/>
</dbReference>
<feature type="transmembrane region" description="Helical" evidence="7">
    <location>
        <begin position="312"/>
        <end position="334"/>
    </location>
</feature>
<dbReference type="InterPro" id="IPR036259">
    <property type="entry name" value="MFS_trans_sf"/>
</dbReference>
<feature type="transmembrane region" description="Helical" evidence="7">
    <location>
        <begin position="417"/>
        <end position="437"/>
    </location>
</feature>
<accession>A0ABP8Y451</accession>
<sequence>MVASMAETSTPATDSRRWITLVVVGLAQLMVVLDATVVNIALPSAQADLGFSDGQRQWVITAYSLAFASLLLLGGRLSDLIGRKRTFVVGLIGFAVASALGGAAGSFELLVAARALQGVFGALLAPTALAVLTTTFTIPKERARAFGVFGAIAGAGGAVGLLLGGVLTEALDWRWNLYINVPIAALALVGALMLIPRAQQTGPRPKLDVPGTVLVSGALFGLVYGFSNAETGGWDSPLTWGMLAGAAVLLIAFVAWQARAAHPLLPLSIVLDRNRGAAYISVLIAGAGMFGIFLFVTYYLQLTLGYSPIQTGLSFLPMIGMLVLAAQLGTNLFVPRFGPKLMVPVGMTLGATGMVGLTFLDASSSFAPDVLAPLMITGFAMGTIMPASMQTATLGVDRQFAGVASAMVNTSQQVGGSIGTALLNTLAATAAADYLVANAPVTEAVGAQAAIAGYSTAYWWGAGFFALGAVLSALLFRRRGDGLSLATSPPAAVPAERVAEPLPIA</sequence>
<dbReference type="Gene3D" id="1.20.1720.10">
    <property type="entry name" value="Multidrug resistance protein D"/>
    <property type="match status" value="2"/>
</dbReference>
<keyword evidence="6 7" id="KW-0472">Membrane</keyword>
<evidence type="ECO:0000256" key="4">
    <source>
        <dbReference type="ARBA" id="ARBA00022692"/>
    </source>
</evidence>
<evidence type="ECO:0000313" key="9">
    <source>
        <dbReference type="EMBL" id="GAA4720741.1"/>
    </source>
</evidence>
<name>A0ABP8Y451_9MICO</name>
<keyword evidence="10" id="KW-1185">Reference proteome</keyword>
<dbReference type="Pfam" id="PF07690">
    <property type="entry name" value="MFS_1"/>
    <property type="match status" value="1"/>
</dbReference>
<keyword evidence="5 7" id="KW-1133">Transmembrane helix</keyword>
<dbReference type="InterPro" id="IPR004638">
    <property type="entry name" value="EmrB-like"/>
</dbReference>
<evidence type="ECO:0000256" key="2">
    <source>
        <dbReference type="ARBA" id="ARBA00022448"/>
    </source>
</evidence>
<dbReference type="PANTHER" id="PTHR42718:SF46">
    <property type="entry name" value="BLR6921 PROTEIN"/>
    <property type="match status" value="1"/>
</dbReference>
<dbReference type="Proteomes" id="UP001500843">
    <property type="component" value="Unassembled WGS sequence"/>
</dbReference>
<feature type="transmembrane region" description="Helical" evidence="7">
    <location>
        <begin position="207"/>
        <end position="226"/>
    </location>
</feature>
<feature type="transmembrane region" description="Helical" evidence="7">
    <location>
        <begin position="341"/>
        <end position="360"/>
    </location>
</feature>
<evidence type="ECO:0000256" key="1">
    <source>
        <dbReference type="ARBA" id="ARBA00004651"/>
    </source>
</evidence>
<feature type="transmembrane region" description="Helical" evidence="7">
    <location>
        <begin position="277"/>
        <end position="300"/>
    </location>
</feature>
<dbReference type="InterPro" id="IPR020846">
    <property type="entry name" value="MFS_dom"/>
</dbReference>
<reference evidence="10" key="1">
    <citation type="journal article" date="2019" name="Int. J. Syst. Evol. Microbiol.">
        <title>The Global Catalogue of Microorganisms (GCM) 10K type strain sequencing project: providing services to taxonomists for standard genome sequencing and annotation.</title>
        <authorList>
            <consortium name="The Broad Institute Genomics Platform"/>
            <consortium name="The Broad Institute Genome Sequencing Center for Infectious Disease"/>
            <person name="Wu L."/>
            <person name="Ma J."/>
        </authorList>
    </citation>
    <scope>NUCLEOTIDE SEQUENCE [LARGE SCALE GENOMIC DNA]</scope>
    <source>
        <strain evidence="10">JCM 17975</strain>
    </source>
</reference>
<evidence type="ECO:0000259" key="8">
    <source>
        <dbReference type="PROSITE" id="PS50850"/>
    </source>
</evidence>
<comment type="caution">
    <text evidence="9">The sequence shown here is derived from an EMBL/GenBank/DDBJ whole genome shotgun (WGS) entry which is preliminary data.</text>
</comment>
<feature type="transmembrane region" description="Helical" evidence="7">
    <location>
        <begin position="177"/>
        <end position="195"/>
    </location>
</feature>
<keyword evidence="3" id="KW-1003">Cell membrane</keyword>
<dbReference type="PANTHER" id="PTHR42718">
    <property type="entry name" value="MAJOR FACILITATOR SUPERFAMILY MULTIDRUG TRANSPORTER MFSC"/>
    <property type="match status" value="1"/>
</dbReference>
<feature type="transmembrane region" description="Helical" evidence="7">
    <location>
        <begin position="372"/>
        <end position="396"/>
    </location>
</feature>
<keyword evidence="2" id="KW-0813">Transport</keyword>
<evidence type="ECO:0000313" key="10">
    <source>
        <dbReference type="Proteomes" id="UP001500843"/>
    </source>
</evidence>
<feature type="transmembrane region" description="Helical" evidence="7">
    <location>
        <begin position="87"/>
        <end position="107"/>
    </location>
</feature>
<feature type="transmembrane region" description="Helical" evidence="7">
    <location>
        <begin position="57"/>
        <end position="75"/>
    </location>
</feature>
<comment type="subcellular location">
    <subcellularLocation>
        <location evidence="1">Cell membrane</location>
        <topology evidence="1">Multi-pass membrane protein</topology>
    </subcellularLocation>
</comment>
<organism evidence="9 10">
    <name type="scientific">Promicromonospora umidemergens</name>
    <dbReference type="NCBI Taxonomy" id="629679"/>
    <lineage>
        <taxon>Bacteria</taxon>
        <taxon>Bacillati</taxon>
        <taxon>Actinomycetota</taxon>
        <taxon>Actinomycetes</taxon>
        <taxon>Micrococcales</taxon>
        <taxon>Promicromonosporaceae</taxon>
        <taxon>Promicromonospora</taxon>
    </lineage>
</organism>
<evidence type="ECO:0000256" key="7">
    <source>
        <dbReference type="SAM" id="Phobius"/>
    </source>
</evidence>
<dbReference type="NCBIfam" id="TIGR00711">
    <property type="entry name" value="efflux_EmrB"/>
    <property type="match status" value="1"/>
</dbReference>